<reference evidence="2" key="1">
    <citation type="submission" date="2020-12" db="EMBL/GenBank/DDBJ databases">
        <title>M. sibirica DSM 26468T genome.</title>
        <authorList>
            <person name="Thieme N."/>
            <person name="Rettenmaier R."/>
            <person name="Zverlov V."/>
            <person name="Liebl W."/>
        </authorList>
    </citation>
    <scope>NUCLEOTIDE SEQUENCE</scope>
    <source>
        <strain evidence="2">DSM 26468</strain>
    </source>
</reference>
<sequence length="121" mass="14126">MHREIKFRGRSIDTKEWVYGFLYINSNDGRTFVLVDGDLTEDFTAVVVIPETIGQYIGLKDKNGKEIYEEDIFCHPNAPKYKYVVEWEDGGFSIFIEDTGFKHNYIEVIGNIHENPELISW</sequence>
<dbReference type="Proteomes" id="UP000623269">
    <property type="component" value="Unassembled WGS sequence"/>
</dbReference>
<dbReference type="RefSeq" id="WP_197661904.1">
    <property type="nucleotide sequence ID" value="NZ_JAEAGR010000013.1"/>
</dbReference>
<dbReference type="Pfam" id="PF09643">
    <property type="entry name" value="YopX"/>
    <property type="match status" value="1"/>
</dbReference>
<evidence type="ECO:0000313" key="2">
    <source>
        <dbReference type="EMBL" id="MBH1941659.1"/>
    </source>
</evidence>
<evidence type="ECO:0000313" key="3">
    <source>
        <dbReference type="Proteomes" id="UP000623269"/>
    </source>
</evidence>
<accession>A0A8J7HE68</accession>
<evidence type="ECO:0000259" key="1">
    <source>
        <dbReference type="Pfam" id="PF09643"/>
    </source>
</evidence>
<proteinExistence type="predicted"/>
<dbReference type="InterPro" id="IPR023385">
    <property type="entry name" value="YopX-like_C"/>
</dbReference>
<dbReference type="SUPFAM" id="SSF159006">
    <property type="entry name" value="YopX-like"/>
    <property type="match status" value="1"/>
</dbReference>
<dbReference type="AlphaFoldDB" id="A0A8J7HE68"/>
<organism evidence="2 3">
    <name type="scientific">Mobilitalea sibirica</name>
    <dbReference type="NCBI Taxonomy" id="1462919"/>
    <lineage>
        <taxon>Bacteria</taxon>
        <taxon>Bacillati</taxon>
        <taxon>Bacillota</taxon>
        <taxon>Clostridia</taxon>
        <taxon>Lachnospirales</taxon>
        <taxon>Lachnospiraceae</taxon>
        <taxon>Mobilitalea</taxon>
    </lineage>
</organism>
<name>A0A8J7HE68_9FIRM</name>
<comment type="caution">
    <text evidence="2">The sequence shown here is derived from an EMBL/GenBank/DDBJ whole genome shotgun (WGS) entry which is preliminary data.</text>
</comment>
<dbReference type="Gene3D" id="2.30.30.290">
    <property type="entry name" value="YopX-like domains"/>
    <property type="match status" value="1"/>
</dbReference>
<keyword evidence="3" id="KW-1185">Reference proteome</keyword>
<gene>
    <name evidence="2" type="ORF">I5677_12220</name>
</gene>
<dbReference type="EMBL" id="JAEAGR010000013">
    <property type="protein sequence ID" value="MBH1941659.1"/>
    <property type="molecule type" value="Genomic_DNA"/>
</dbReference>
<feature type="domain" description="YopX protein" evidence="1">
    <location>
        <begin position="6"/>
        <end position="119"/>
    </location>
</feature>
<protein>
    <recommendedName>
        <fullName evidence="1">YopX protein domain-containing protein</fullName>
    </recommendedName>
</protein>
<dbReference type="InterPro" id="IPR019096">
    <property type="entry name" value="YopX_protein"/>
</dbReference>